<reference evidence="2" key="1">
    <citation type="journal article" date="2015" name="Nat. Genet.">
        <title>The genome and transcriptome of the zoonotic hookworm Ancylostoma ceylanicum identify infection-specific gene families.</title>
        <authorList>
            <person name="Schwarz E.M."/>
            <person name="Hu Y."/>
            <person name="Antoshechkin I."/>
            <person name="Miller M.M."/>
            <person name="Sternberg P.W."/>
            <person name="Aroian R.V."/>
        </authorList>
    </citation>
    <scope>NUCLEOTIDE SEQUENCE</scope>
    <source>
        <strain evidence="2">HY135</strain>
    </source>
</reference>
<gene>
    <name evidence="1" type="primary">Acey_s0028.g1833</name>
    <name evidence="1" type="ORF">Y032_0028g1833</name>
</gene>
<evidence type="ECO:0000313" key="2">
    <source>
        <dbReference type="Proteomes" id="UP000024635"/>
    </source>
</evidence>
<dbReference type="EMBL" id="JARK01001364">
    <property type="protein sequence ID" value="EYC18381.1"/>
    <property type="molecule type" value="Genomic_DNA"/>
</dbReference>
<proteinExistence type="predicted"/>
<comment type="caution">
    <text evidence="1">The sequence shown here is derived from an EMBL/GenBank/DDBJ whole genome shotgun (WGS) entry which is preliminary data.</text>
</comment>
<name>A0A016UTV0_9BILA</name>
<organism evidence="1 2">
    <name type="scientific">Ancylostoma ceylanicum</name>
    <dbReference type="NCBI Taxonomy" id="53326"/>
    <lineage>
        <taxon>Eukaryota</taxon>
        <taxon>Metazoa</taxon>
        <taxon>Ecdysozoa</taxon>
        <taxon>Nematoda</taxon>
        <taxon>Chromadorea</taxon>
        <taxon>Rhabditida</taxon>
        <taxon>Rhabditina</taxon>
        <taxon>Rhabditomorpha</taxon>
        <taxon>Strongyloidea</taxon>
        <taxon>Ancylostomatidae</taxon>
        <taxon>Ancylostomatinae</taxon>
        <taxon>Ancylostoma</taxon>
    </lineage>
</organism>
<evidence type="ECO:0000313" key="1">
    <source>
        <dbReference type="EMBL" id="EYC18381.1"/>
    </source>
</evidence>
<accession>A0A016UTV0</accession>
<sequence length="155" mass="17956">MHDVGRFQWDPKVTFRRARHRWMLLVQLPRPEVHPESDPQLLKRQVQCKSERYIIPNPLFNGSTKPFDTDESSQTGANTPGYRLHTWNQPSNTELTIVLAYNSFLWKRIQESRGSVFFPSNPPTDKQHPIPRGCVLASDKDHTFPLPMVPCFSST</sequence>
<keyword evidence="2" id="KW-1185">Reference proteome</keyword>
<protein>
    <submittedName>
        <fullName evidence="1">Uncharacterized protein</fullName>
    </submittedName>
</protein>
<dbReference type="AlphaFoldDB" id="A0A016UTV0"/>
<dbReference type="Proteomes" id="UP000024635">
    <property type="component" value="Unassembled WGS sequence"/>
</dbReference>